<keyword evidence="6" id="KW-0472">Membrane</keyword>
<evidence type="ECO:0000256" key="8">
    <source>
        <dbReference type="SAM" id="MobiDB-lite"/>
    </source>
</evidence>
<dbReference type="HOGENOM" id="CLU_231315_0_0_7"/>
<dbReference type="InterPro" id="IPR003368">
    <property type="entry name" value="POMP_repeat"/>
</dbReference>
<evidence type="ECO:0000313" key="11">
    <source>
        <dbReference type="Proteomes" id="UP000006034"/>
    </source>
</evidence>
<dbReference type="PROSITE" id="PS00018">
    <property type="entry name" value="EF_HAND_1"/>
    <property type="match status" value="1"/>
</dbReference>
<accession>E5YBP0</accession>
<evidence type="ECO:0000256" key="7">
    <source>
        <dbReference type="ARBA" id="ARBA00023237"/>
    </source>
</evidence>
<evidence type="ECO:0000256" key="5">
    <source>
        <dbReference type="ARBA" id="ARBA00022729"/>
    </source>
</evidence>
<proteinExistence type="predicted"/>
<dbReference type="Pfam" id="PF03797">
    <property type="entry name" value="Autotransporter"/>
    <property type="match status" value="1"/>
</dbReference>
<protein>
    <submittedName>
        <fullName evidence="10">Polymorphic outer membrane protein</fullName>
    </submittedName>
</protein>
<evidence type="ECO:0000256" key="4">
    <source>
        <dbReference type="ARBA" id="ARBA00022525"/>
    </source>
</evidence>
<dbReference type="GO" id="GO:0009279">
    <property type="term" value="C:cell outer membrane"/>
    <property type="evidence" value="ECO:0007669"/>
    <property type="project" value="UniProtKB-SubCell"/>
</dbReference>
<feature type="domain" description="Autotransporter" evidence="9">
    <location>
        <begin position="1910"/>
        <end position="2192"/>
    </location>
</feature>
<keyword evidence="11" id="KW-1185">Reference proteome</keyword>
<comment type="subcellular location">
    <subcellularLocation>
        <location evidence="1">Cell envelope</location>
    </subcellularLocation>
    <subcellularLocation>
        <location evidence="2">Cell outer membrane</location>
    </subcellularLocation>
    <subcellularLocation>
        <location evidence="3">Secreted</location>
    </subcellularLocation>
</comment>
<dbReference type="Pfam" id="PF02415">
    <property type="entry name" value="Chlam_PMP"/>
    <property type="match status" value="1"/>
</dbReference>
<evidence type="ECO:0000313" key="10">
    <source>
        <dbReference type="EMBL" id="EFV42553.2"/>
    </source>
</evidence>
<dbReference type="InterPro" id="IPR005546">
    <property type="entry name" value="Autotransporte_beta"/>
</dbReference>
<evidence type="ECO:0000256" key="6">
    <source>
        <dbReference type="ARBA" id="ARBA00023136"/>
    </source>
</evidence>
<dbReference type="Proteomes" id="UP000006034">
    <property type="component" value="Unassembled WGS sequence"/>
</dbReference>
<dbReference type="InterPro" id="IPR018247">
    <property type="entry name" value="EF_Hand_1_Ca_BS"/>
</dbReference>
<comment type="caution">
    <text evidence="10">The sequence shown here is derived from an EMBL/GenBank/DDBJ whole genome shotgun (WGS) entry which is preliminary data.</text>
</comment>
<feature type="compositionally biased region" description="Pro residues" evidence="8">
    <location>
        <begin position="1312"/>
        <end position="1349"/>
    </location>
</feature>
<feature type="compositionally biased region" description="Basic and acidic residues" evidence="8">
    <location>
        <begin position="1350"/>
        <end position="1360"/>
    </location>
</feature>
<evidence type="ECO:0000259" key="9">
    <source>
        <dbReference type="PROSITE" id="PS51208"/>
    </source>
</evidence>
<sequence>MTLSRGAIGNLVNRYRAVLRKCRMMNVFGSLAVAGMLVAGNAGFAGAEELSGDISPISLSGDTRNIIGVGDISLRSTEPALRYLINVSGQGQLDISMSNGSPMAVGNADGIYLKDYSEYDQYASAFHVAGSGSSGSFVGTGTFSMVGGGKLLGVCAFLSESKGTLTLSGDITGEAEAVMNGSNGYASFAAAAAGGNLVFGGDRTTLRAKASTGNNANGAFVKYGGMIDFASKSVLIESKNTDSSSVGINCADGTVKTSADTDLDIVVEGNKATTGIQLTASSSDVQLAGNLDLTATQTGQDSFASVLGISNDSGKMVVSGPTSLRLATNAPFDAKGITASGKADMSFLGDVEIAVTGSASGSALYTTYRYDYSTQAGICPVISLGTDGKAVALNSSGYGINNQGGSVSLTGQRINITGSTGVFVEGGGNENVFADVRFDGPTTINADKAIVTSIKAGEQVGASVTFAYNPTPINVPVTKESADSKVRGSVTGSSGTINKENAGSLAFYGDISNFSGVFNQKGGTTFLSEGAAGYFGKAQLAVTGGALVAPTLSFQKTGKLTLAGGTLETGTGQIFTSALNADGDMKDPGAVKLSDSNWKFDSGVIAFDDAKYNIVYAQTAAGLLGAGNVAADNVSGSGSAKEITFTGTLVELPPGDPDSFETLQKAVLDTGIDSIKLGSDIVLSKRLQGTTPVARSLAIDGNGHTISGAYPGLWFKGMDSGTVSIQNIAFDGLKTSSGDRYEGPVSFGPAIFFDMGYFADNWKSTAKLIIGDGVQFRNTESVGDGAGGAVRTAHGIVEIGNNVGFINCTGGSGGGLYSESFTTIGDNVVFEGNKGRRGGALNVVDDYEDYLTDPDYASGARRVKYVHIGKNALFKNNSVELLGSGGNGGAIEVQSGELSIDDGATFTGNTSKSTGGAIAVCDWSPQLPAKAVLGSATFTQNSAGSYGGAIINEGDVRFNGPVSFVENTAGKIGGAVCNLNTLNMAAESTFSKNTAGVGGGFYNEGIASLGKASFIENAAADGGGAVFNVHQLTFADGAVFSGNSATDGGAVYNDFSEDKDGNAVSAGSLAFNGGARFIGNTASGLGGAIYNTRSITLNPGAGQEIVFSGNTDSTGSNAIFMGDGSSLDITGDGKVVFNDALSSQSATPALKKTGSGELLLNASMDGFLGTAAFEDGRTEIAQKWLIKNTVTITGGRLKMPAFSFVAQGEGNNVAGGKLILAGGILETGTGQIFINGLNAEGDNKDPGAVKLSGDNWSFDSGLIAFNDALYNLTYAQAAADSLGANNVEAGEGAGSTSAKEITFIGTGYVDPVPDPVPPVEPDPDPVPPVDPGPDPVPPVEPDPTPPAPEPKPDEDRTGKVSVDELNNNHANNIVLGNVTITTGTSSDSGKDFVVGASAKDDKTDSISGSIGGKNIDLGSSGRNISVVGGHYLTLVGGSSDTPLVTAGGNPVNVHVGGTGEGASGVLNLGTPVMDSGGTLSGNIEIAAASTVNVRAGTHVITGEANETTGTADVAGMNNNGGTINIAEGAHLQSTIRQADGQTNVSGKLTSASVELSGGALNVSGAVDSSSVTASKGDIKVAGTLAADVLTTSSDVQLNIGDQGSAGRVVARQAQLQGGRVFLDPAWKGNDALADASHGVFTFVNNEIDGLLTAGQNSLLVLGDTDTGWALDAFGRSSLQWGQNGVTAALAIRKPQTLNGTLGAVMVDGTKTSAPVLIPNTATFADGSLLLVDGSGLNGAAALTSQGGTLNVDAGAKLLIDNITQGEYAITSGFSVSNVQGWNGDNLSTPDNLIGLVLGKDADGSMKVQATARRSSDVFRGLSLVNTMDAIWGRGLNDTESGNMGIRFLSRAVNENHLPKADTVHTVDGAAQIAVAGGVQGMAVAAADAPVRAIQDHASLSHMTTTREGAIRKDGLNLWINALYGAEHARNLGAGSLDGGYNADFGGIVFGGDYAFGDFRVGMALNAGSGTARSRGDFNATKNDFDFWGMNLYGSWSRDQFNIVGDLGYSANKNEVKQDLPTTMQLGQLRADVDTGVLTAGLRGEYRFETDWADVTPHVGVRYYNLRTDGFTSRIDDHDVFRVGRDTQEIWTFPIGVSFSRDFETSSGWKVKPRADLSVAPAAGDLKAKTKVRVPGVAASDTIKARMMDSVSFDGTLGLEVQKDNISFGLDYGIRASEHKAGHGVNVSFTYKF</sequence>
<evidence type="ECO:0000256" key="1">
    <source>
        <dbReference type="ARBA" id="ARBA00004196"/>
    </source>
</evidence>
<dbReference type="InterPro" id="IPR046776">
    <property type="entry name" value="Pectate_lyase_5"/>
</dbReference>
<keyword evidence="4" id="KW-0964">Secreted</keyword>
<evidence type="ECO:0000256" key="2">
    <source>
        <dbReference type="ARBA" id="ARBA00004442"/>
    </source>
</evidence>
<dbReference type="eggNOG" id="COG4625">
    <property type="taxonomic scope" value="Bacteria"/>
</dbReference>
<dbReference type="SMART" id="SM00869">
    <property type="entry name" value="Autotransporter"/>
    <property type="match status" value="1"/>
</dbReference>
<reference evidence="10 11" key="1">
    <citation type="submission" date="2010-10" db="EMBL/GenBank/DDBJ databases">
        <authorList>
            <consortium name="The Broad Institute Genome Sequencing Platform"/>
            <person name="Ward D."/>
            <person name="Earl A."/>
            <person name="Feldgarden M."/>
            <person name="Young S.K."/>
            <person name="Gargeya S."/>
            <person name="Zeng Q."/>
            <person name="Alvarado L."/>
            <person name="Berlin A."/>
            <person name="Bochicchio J."/>
            <person name="Chapman S.B."/>
            <person name="Chen Z."/>
            <person name="Freedman E."/>
            <person name="Gellesch M."/>
            <person name="Goldberg J."/>
            <person name="Griggs A."/>
            <person name="Gujja S."/>
            <person name="Heilman E."/>
            <person name="Heiman D."/>
            <person name="Howarth C."/>
            <person name="Mehta T."/>
            <person name="Neiman D."/>
            <person name="Pearson M."/>
            <person name="Roberts A."/>
            <person name="Saif S."/>
            <person name="Shea T."/>
            <person name="Shenoy N."/>
            <person name="Sisk P."/>
            <person name="Stolte C."/>
            <person name="Sykes S."/>
            <person name="White J."/>
            <person name="Yandava C."/>
            <person name="Allen-Vercoe E."/>
            <person name="Sibley C."/>
            <person name="Ambrose C.E."/>
            <person name="Strauss J."/>
            <person name="Daigneault M."/>
            <person name="Haas B."/>
            <person name="Nusbaum C."/>
            <person name="Birren B."/>
        </authorList>
    </citation>
    <scope>NUCLEOTIDE SEQUENCE [LARGE SCALE GENOMIC DNA]</scope>
    <source>
        <strain evidence="10 11">3_1_6</strain>
    </source>
</reference>
<dbReference type="STRING" id="563192.HMPREF0179_03614"/>
<dbReference type="SUPFAM" id="SSF103515">
    <property type="entry name" value="Autotransporter"/>
    <property type="match status" value="1"/>
</dbReference>
<keyword evidence="5" id="KW-0732">Signal</keyword>
<feature type="region of interest" description="Disordered" evidence="8">
    <location>
        <begin position="1306"/>
        <end position="1360"/>
    </location>
</feature>
<reference evidence="10 11" key="2">
    <citation type="submission" date="2013-04" db="EMBL/GenBank/DDBJ databases">
        <title>The Genome Sequence of Bilophila wadsworthia 3_1_6.</title>
        <authorList>
            <consortium name="The Broad Institute Genomics Platform"/>
            <person name="Earl A."/>
            <person name="Ward D."/>
            <person name="Feldgarden M."/>
            <person name="Gevers D."/>
            <person name="Sibley C."/>
            <person name="Strauss J."/>
            <person name="Allen-Vercoe E."/>
            <person name="Walker B."/>
            <person name="Young S."/>
            <person name="Zeng Q."/>
            <person name="Gargeya S."/>
            <person name="Fitzgerald M."/>
            <person name="Haas B."/>
            <person name="Abouelleil A."/>
            <person name="Allen A.W."/>
            <person name="Alvarado L."/>
            <person name="Arachchi H.M."/>
            <person name="Berlin A.M."/>
            <person name="Chapman S.B."/>
            <person name="Gainer-Dewar J."/>
            <person name="Goldberg J."/>
            <person name="Griggs A."/>
            <person name="Gujja S."/>
            <person name="Hansen M."/>
            <person name="Howarth C."/>
            <person name="Imamovic A."/>
            <person name="Ireland A."/>
            <person name="Larimer J."/>
            <person name="McCowan C."/>
            <person name="Murphy C."/>
            <person name="Pearson M."/>
            <person name="Poon T.W."/>
            <person name="Priest M."/>
            <person name="Roberts A."/>
            <person name="Saif S."/>
            <person name="Shea T."/>
            <person name="Sisk P."/>
            <person name="Sykes S."/>
            <person name="Wortman J."/>
            <person name="Nusbaum C."/>
            <person name="Birren B."/>
        </authorList>
    </citation>
    <scope>NUCLEOTIDE SEQUENCE [LARGE SCALE GENOMIC DNA]</scope>
    <source>
        <strain evidence="10 11">3_1_6</strain>
    </source>
</reference>
<dbReference type="EMBL" id="ADCP02000001">
    <property type="protein sequence ID" value="EFV42553.2"/>
    <property type="molecule type" value="Genomic_DNA"/>
</dbReference>
<organism evidence="10 11">
    <name type="scientific">Bilophila wadsworthia (strain 3_1_6)</name>
    <dbReference type="NCBI Taxonomy" id="563192"/>
    <lineage>
        <taxon>Bacteria</taxon>
        <taxon>Pseudomonadati</taxon>
        <taxon>Thermodesulfobacteriota</taxon>
        <taxon>Desulfovibrionia</taxon>
        <taxon>Desulfovibrionales</taxon>
        <taxon>Desulfovibrionaceae</taxon>
        <taxon>Bilophila</taxon>
    </lineage>
</organism>
<name>E5YBP0_BILW3</name>
<dbReference type="GO" id="GO:0005576">
    <property type="term" value="C:extracellular region"/>
    <property type="evidence" value="ECO:0007669"/>
    <property type="project" value="UniProtKB-SubCell"/>
</dbReference>
<dbReference type="PROSITE" id="PS51208">
    <property type="entry name" value="AUTOTRANSPORTER"/>
    <property type="match status" value="1"/>
</dbReference>
<dbReference type="Gene3D" id="2.40.128.130">
    <property type="entry name" value="Autotransporter beta-domain"/>
    <property type="match status" value="1"/>
</dbReference>
<gene>
    <name evidence="10" type="ORF">HMPREF0179_03614</name>
</gene>
<dbReference type="eggNOG" id="COG4932">
    <property type="taxonomic scope" value="Bacteria"/>
</dbReference>
<keyword evidence="7" id="KW-0998">Cell outer membrane</keyword>
<evidence type="ECO:0000256" key="3">
    <source>
        <dbReference type="ARBA" id="ARBA00004613"/>
    </source>
</evidence>
<dbReference type="Pfam" id="PF20585">
    <property type="entry name" value="Pectate_lyase_5"/>
    <property type="match status" value="1"/>
</dbReference>
<dbReference type="InterPro" id="IPR036709">
    <property type="entry name" value="Autotransporte_beta_dom_sf"/>
</dbReference>